<dbReference type="PANTHER" id="PTHR10110:SF86">
    <property type="entry name" value="SODIUM_HYDROGEN EXCHANGER 7"/>
    <property type="match status" value="1"/>
</dbReference>
<dbReference type="PRINTS" id="PR01084">
    <property type="entry name" value="NAHEXCHNGR"/>
</dbReference>
<evidence type="ECO:0000313" key="15">
    <source>
        <dbReference type="EMBL" id="KNC87533.1"/>
    </source>
</evidence>
<dbReference type="GO" id="GO:0015385">
    <property type="term" value="F:sodium:proton antiporter activity"/>
    <property type="evidence" value="ECO:0007669"/>
    <property type="project" value="InterPro"/>
</dbReference>
<dbReference type="InterPro" id="IPR018422">
    <property type="entry name" value="Cation/H_exchanger_CPA1"/>
</dbReference>
<dbReference type="GO" id="GO:0015386">
    <property type="term" value="F:potassium:proton antiporter activity"/>
    <property type="evidence" value="ECO:0007669"/>
    <property type="project" value="TreeGrafter"/>
</dbReference>
<protein>
    <recommendedName>
        <fullName evidence="10">Sodium/hydrogen exchanger</fullName>
    </recommendedName>
</protein>
<feature type="transmembrane region" description="Helical" evidence="12">
    <location>
        <begin position="451"/>
        <end position="475"/>
    </location>
</feature>
<dbReference type="Gene3D" id="6.10.140.1330">
    <property type="match status" value="1"/>
</dbReference>
<keyword evidence="6" id="KW-0915">Sodium</keyword>
<feature type="chain" id="PRO_5005539349" description="Sodium/hydrogen exchanger" evidence="13">
    <location>
        <begin position="23"/>
        <end position="655"/>
    </location>
</feature>
<sequence length="655" mass="71764">MLVLRFLCCVLLAAGSHNIVSAESAKKGKDKNHIYAVRWGQNVSLAPLSTTFQDSLLFVWHGENSVGFVNGEEIDDEHLDEFCDNKTHFLGDRSPVLIKLTDLNVSATTYTFVSQEPGRCPHERIKVFIQPVETVHGSLLYGMIVFLMLASQIIAYMISSYGITVFSASGVTMMIGAVTSFIVAESADKPIVDFSPDAFFYILLPCIVFESGYTFHKRHFFDNLGSILSFALLGAFISSMVTGLLMFYATMFVGTEPWTLLQSLVFGTLISSTDPVATLAIFSTLPVRPSLYGLVFGESVMNDAVSLVLYSVLTSFDEETFTFAVAPTVAWHFTLIFIASTLIGVLSAMGVSMTLKMIPATTATAQIIVMLLVAYLGYIICQGLDFSGIVAIFFYGCTARHYAWHNLTETARNGSVLLFKVLAEFMEAFVFLYVGLAVFPVGTDKYQAGVIAVAILACMIGRAFNIFPVAAMCNLVRSEPITKEMQVLMCHAGIRGAVSYGLAVNYDYTGKLGIRSTVQVVVMFTVFVLGGSTGALLKRLSLLDTAPSATSSTQYSPVHQNATEGSDDDSDEPYRERGRSLVRRSGNSLHDTVDGREELSIEEGHRRSASESTPGAHHQTNAVLKWIRNIDQAYLLPLLTRPKQRTMSNGRNEND</sequence>
<feature type="domain" description="Cation/H+ exchanger transmembrane" evidence="14">
    <location>
        <begin position="169"/>
        <end position="538"/>
    </location>
</feature>
<feature type="transmembrane region" description="Helical" evidence="12">
    <location>
        <begin position="291"/>
        <end position="310"/>
    </location>
</feature>
<evidence type="ECO:0000256" key="9">
    <source>
        <dbReference type="ARBA" id="ARBA00023201"/>
    </source>
</evidence>
<comment type="similarity">
    <text evidence="10">Belongs to the monovalent cation:proton antiporter 1 (CPA1) transporter (TC 2.A.36) family.</text>
</comment>
<keyword evidence="9 10" id="KW-0739">Sodium transport</keyword>
<dbReference type="STRING" id="667725.A0A0L0GGR5"/>
<feature type="transmembrane region" description="Helical" evidence="12">
    <location>
        <begin position="139"/>
        <end position="158"/>
    </location>
</feature>
<feature type="transmembrane region" description="Helical" evidence="12">
    <location>
        <begin position="198"/>
        <end position="215"/>
    </location>
</feature>
<evidence type="ECO:0000256" key="11">
    <source>
        <dbReference type="SAM" id="MobiDB-lite"/>
    </source>
</evidence>
<dbReference type="RefSeq" id="XP_014161435.1">
    <property type="nucleotide sequence ID" value="XM_014305960.1"/>
</dbReference>
<feature type="transmembrane region" description="Helical" evidence="12">
    <location>
        <begin position="165"/>
        <end position="183"/>
    </location>
</feature>
<keyword evidence="10" id="KW-0050">Antiport</keyword>
<feature type="transmembrane region" description="Helical" evidence="12">
    <location>
        <begin position="227"/>
        <end position="248"/>
    </location>
</feature>
<dbReference type="NCBIfam" id="TIGR00840">
    <property type="entry name" value="b_cpa1"/>
    <property type="match status" value="1"/>
</dbReference>
<keyword evidence="8 12" id="KW-0472">Membrane</keyword>
<evidence type="ECO:0000256" key="7">
    <source>
        <dbReference type="ARBA" id="ARBA00023065"/>
    </source>
</evidence>
<proteinExistence type="inferred from homology"/>
<dbReference type="eggNOG" id="KOG1965">
    <property type="taxonomic scope" value="Eukaryota"/>
</dbReference>
<evidence type="ECO:0000256" key="6">
    <source>
        <dbReference type="ARBA" id="ARBA00023053"/>
    </source>
</evidence>
<dbReference type="InterPro" id="IPR004709">
    <property type="entry name" value="NaH_exchanger"/>
</dbReference>
<dbReference type="Proteomes" id="UP000054560">
    <property type="component" value="Unassembled WGS sequence"/>
</dbReference>
<organism evidence="15 16">
    <name type="scientific">Sphaeroforma arctica JP610</name>
    <dbReference type="NCBI Taxonomy" id="667725"/>
    <lineage>
        <taxon>Eukaryota</taxon>
        <taxon>Ichthyosporea</taxon>
        <taxon>Ichthyophonida</taxon>
        <taxon>Sphaeroforma</taxon>
    </lineage>
</organism>
<dbReference type="GO" id="GO:0051453">
    <property type="term" value="P:regulation of intracellular pH"/>
    <property type="evidence" value="ECO:0007669"/>
    <property type="project" value="TreeGrafter"/>
</dbReference>
<feature type="transmembrane region" description="Helical" evidence="12">
    <location>
        <begin position="487"/>
        <end position="506"/>
    </location>
</feature>
<keyword evidence="16" id="KW-1185">Reference proteome</keyword>
<evidence type="ECO:0000256" key="5">
    <source>
        <dbReference type="ARBA" id="ARBA00022989"/>
    </source>
</evidence>
<evidence type="ECO:0000256" key="1">
    <source>
        <dbReference type="ARBA" id="ARBA00004651"/>
    </source>
</evidence>
<feature type="signal peptide" evidence="13">
    <location>
        <begin position="1"/>
        <end position="22"/>
    </location>
</feature>
<dbReference type="AlphaFoldDB" id="A0A0L0GGR5"/>
<dbReference type="GO" id="GO:0098719">
    <property type="term" value="P:sodium ion import across plasma membrane"/>
    <property type="evidence" value="ECO:0007669"/>
    <property type="project" value="TreeGrafter"/>
</dbReference>
<dbReference type="EMBL" id="KQ241606">
    <property type="protein sequence ID" value="KNC87533.1"/>
    <property type="molecule type" value="Genomic_DNA"/>
</dbReference>
<dbReference type="GO" id="GO:0005886">
    <property type="term" value="C:plasma membrane"/>
    <property type="evidence" value="ECO:0007669"/>
    <property type="project" value="UniProtKB-SubCell"/>
</dbReference>
<feature type="compositionally biased region" description="Polar residues" evidence="11">
    <location>
        <begin position="548"/>
        <end position="564"/>
    </location>
</feature>
<feature type="transmembrane region" description="Helical" evidence="12">
    <location>
        <begin position="260"/>
        <end position="282"/>
    </location>
</feature>
<evidence type="ECO:0000256" key="10">
    <source>
        <dbReference type="RuleBase" id="RU003722"/>
    </source>
</evidence>
<dbReference type="PANTHER" id="PTHR10110">
    <property type="entry name" value="SODIUM/HYDROGEN EXCHANGER"/>
    <property type="match status" value="1"/>
</dbReference>
<dbReference type="OrthoDB" id="196264at2759"/>
<feature type="transmembrane region" description="Helical" evidence="12">
    <location>
        <begin position="330"/>
        <end position="351"/>
    </location>
</feature>
<keyword evidence="5 12" id="KW-1133">Transmembrane helix</keyword>
<name>A0A0L0GGR5_9EUKA</name>
<accession>A0A0L0GGR5</accession>
<evidence type="ECO:0000256" key="13">
    <source>
        <dbReference type="SAM" id="SignalP"/>
    </source>
</evidence>
<evidence type="ECO:0000256" key="3">
    <source>
        <dbReference type="ARBA" id="ARBA00022475"/>
    </source>
</evidence>
<evidence type="ECO:0000256" key="2">
    <source>
        <dbReference type="ARBA" id="ARBA00022448"/>
    </source>
</evidence>
<evidence type="ECO:0000256" key="4">
    <source>
        <dbReference type="ARBA" id="ARBA00022692"/>
    </source>
</evidence>
<reference evidence="15 16" key="1">
    <citation type="submission" date="2011-02" db="EMBL/GenBank/DDBJ databases">
        <title>The Genome Sequence of Sphaeroforma arctica JP610.</title>
        <authorList>
            <consortium name="The Broad Institute Genome Sequencing Platform"/>
            <person name="Russ C."/>
            <person name="Cuomo C."/>
            <person name="Young S.K."/>
            <person name="Zeng Q."/>
            <person name="Gargeya S."/>
            <person name="Alvarado L."/>
            <person name="Berlin A."/>
            <person name="Chapman S.B."/>
            <person name="Chen Z."/>
            <person name="Freedman E."/>
            <person name="Gellesch M."/>
            <person name="Goldberg J."/>
            <person name="Griggs A."/>
            <person name="Gujja S."/>
            <person name="Heilman E."/>
            <person name="Heiman D."/>
            <person name="Howarth C."/>
            <person name="Mehta T."/>
            <person name="Neiman D."/>
            <person name="Pearson M."/>
            <person name="Roberts A."/>
            <person name="Saif S."/>
            <person name="Shea T."/>
            <person name="Shenoy N."/>
            <person name="Sisk P."/>
            <person name="Stolte C."/>
            <person name="Sykes S."/>
            <person name="White J."/>
            <person name="Yandava C."/>
            <person name="Burger G."/>
            <person name="Gray M.W."/>
            <person name="Holland P.W.H."/>
            <person name="King N."/>
            <person name="Lang F.B.F."/>
            <person name="Roger A.J."/>
            <person name="Ruiz-Trillo I."/>
            <person name="Haas B."/>
            <person name="Nusbaum C."/>
            <person name="Birren B."/>
        </authorList>
    </citation>
    <scope>NUCLEOTIDE SEQUENCE [LARGE SCALE GENOMIC DNA]</scope>
    <source>
        <strain evidence="15 16">JP610</strain>
    </source>
</reference>
<evidence type="ECO:0000256" key="8">
    <source>
        <dbReference type="ARBA" id="ARBA00023136"/>
    </source>
</evidence>
<evidence type="ECO:0000256" key="12">
    <source>
        <dbReference type="SAM" id="Phobius"/>
    </source>
</evidence>
<keyword evidence="7 10" id="KW-0406">Ion transport</keyword>
<dbReference type="GeneID" id="25900861"/>
<keyword evidence="13" id="KW-0732">Signal</keyword>
<dbReference type="InterPro" id="IPR006153">
    <property type="entry name" value="Cation/H_exchanger_TM"/>
</dbReference>
<feature type="region of interest" description="Disordered" evidence="11">
    <location>
        <begin position="548"/>
        <end position="618"/>
    </location>
</feature>
<feature type="transmembrane region" description="Helical" evidence="12">
    <location>
        <begin position="518"/>
        <end position="537"/>
    </location>
</feature>
<keyword evidence="2 10" id="KW-0813">Transport</keyword>
<comment type="subcellular location">
    <subcellularLocation>
        <location evidence="1">Cell membrane</location>
        <topology evidence="1">Multi-pass membrane protein</topology>
    </subcellularLocation>
</comment>
<evidence type="ECO:0000259" key="14">
    <source>
        <dbReference type="Pfam" id="PF00999"/>
    </source>
</evidence>
<evidence type="ECO:0000313" key="16">
    <source>
        <dbReference type="Proteomes" id="UP000054560"/>
    </source>
</evidence>
<feature type="transmembrane region" description="Helical" evidence="12">
    <location>
        <begin position="416"/>
        <end position="439"/>
    </location>
</feature>
<keyword evidence="3" id="KW-1003">Cell membrane</keyword>
<keyword evidence="4 10" id="KW-0812">Transmembrane</keyword>
<gene>
    <name evidence="15" type="ORF">SARC_00357</name>
</gene>
<feature type="compositionally biased region" description="Basic and acidic residues" evidence="11">
    <location>
        <begin position="591"/>
        <end position="609"/>
    </location>
</feature>
<dbReference type="Pfam" id="PF00999">
    <property type="entry name" value="Na_H_Exchanger"/>
    <property type="match status" value="1"/>
</dbReference>